<keyword evidence="5 7" id="KW-0443">Lipid metabolism</keyword>
<dbReference type="AlphaFoldDB" id="A0AAD9R297"/>
<dbReference type="Gene3D" id="2.10.70.60">
    <property type="entry name" value="Phospholipase B-like, domain 1"/>
    <property type="match status" value="1"/>
</dbReference>
<dbReference type="GO" id="GO:0004620">
    <property type="term" value="F:phospholipase activity"/>
    <property type="evidence" value="ECO:0007669"/>
    <property type="project" value="InterPro"/>
</dbReference>
<evidence type="ECO:0000256" key="3">
    <source>
        <dbReference type="ARBA" id="ARBA00022801"/>
    </source>
</evidence>
<evidence type="ECO:0000313" key="9">
    <source>
        <dbReference type="Proteomes" id="UP001249851"/>
    </source>
</evidence>
<evidence type="ECO:0000313" key="8">
    <source>
        <dbReference type="EMBL" id="KAK2571465.1"/>
    </source>
</evidence>
<evidence type="ECO:0000256" key="6">
    <source>
        <dbReference type="ARBA" id="ARBA00023180"/>
    </source>
</evidence>
<sequence length="412" mass="46688">MATDLMADAISGPTYQGLPVFCWSNFSFPNKHMVWKYRIAFGVLDVDHGVAYGVYQDAIQTNGWGKLDIVSGTGRAAKYSDQTIMFAAGYLEGALTAKRINENYVNSYDALTKFAFQLLNGIGDFETIRDALNPGDLPNWDKMTKDEILAKVGRGAHCSALIKVLPGYENIFAGHSTWFSYAATMRIYKYYLFNLRDSSQAAKWMSFSSYAGYLVSLDDFYIMDSGLVMLQTTNGLFNTSLLKFVSSNSLLAWHRVRLANLMAHSGKEWSDVYKQYNSGTYNNQYMLLDLKKVELRKTLHNGALWIVEQIPGLVVGSDQTEILRAGYWPSYNVPFHEQINNISGYPEFVEKHVLSYSYQPPSGAKMFRRDQGKVTDYSMAKDLMADAISRLTYQPDCYDFDFVTMKPTIKLH</sequence>
<dbReference type="InterPro" id="IPR043041">
    <property type="entry name" value="PLipase_B-like_dom2"/>
</dbReference>
<keyword evidence="9" id="KW-1185">Reference proteome</keyword>
<dbReference type="Gene3D" id="1.10.439.20">
    <property type="entry name" value="Phospholipase B-like, domain 2"/>
    <property type="match status" value="1"/>
</dbReference>
<dbReference type="GO" id="GO:0005576">
    <property type="term" value="C:extracellular region"/>
    <property type="evidence" value="ECO:0007669"/>
    <property type="project" value="TreeGrafter"/>
</dbReference>
<gene>
    <name evidence="8" type="ORF">P5673_004063</name>
</gene>
<keyword evidence="6" id="KW-0325">Glycoprotein</keyword>
<dbReference type="GO" id="GO:0009395">
    <property type="term" value="P:phospholipid catabolic process"/>
    <property type="evidence" value="ECO:0007669"/>
    <property type="project" value="TreeGrafter"/>
</dbReference>
<dbReference type="PANTHER" id="PTHR12370">
    <property type="entry name" value="PHOSPHOLIPASE B-RELATED"/>
    <property type="match status" value="1"/>
</dbReference>
<name>A0AAD9R297_ACRCE</name>
<protein>
    <recommendedName>
        <fullName evidence="7">Phospholipase B-like</fullName>
        <ecNumber evidence="7">3.1.1.-</ecNumber>
    </recommendedName>
</protein>
<evidence type="ECO:0000256" key="4">
    <source>
        <dbReference type="ARBA" id="ARBA00022963"/>
    </source>
</evidence>
<dbReference type="InterPro" id="IPR043040">
    <property type="entry name" value="PLipase_B-like_dom1"/>
</dbReference>
<organism evidence="8 9">
    <name type="scientific">Acropora cervicornis</name>
    <name type="common">Staghorn coral</name>
    <dbReference type="NCBI Taxonomy" id="6130"/>
    <lineage>
        <taxon>Eukaryota</taxon>
        <taxon>Metazoa</taxon>
        <taxon>Cnidaria</taxon>
        <taxon>Anthozoa</taxon>
        <taxon>Hexacorallia</taxon>
        <taxon>Scleractinia</taxon>
        <taxon>Astrocoeniina</taxon>
        <taxon>Acroporidae</taxon>
        <taxon>Acropora</taxon>
    </lineage>
</organism>
<keyword evidence="3 7" id="KW-0378">Hydrolase</keyword>
<accession>A0AAD9R297</accession>
<reference evidence="8" key="2">
    <citation type="journal article" date="2023" name="Science">
        <title>Genomic signatures of disease resistance in endangered staghorn corals.</title>
        <authorList>
            <person name="Vollmer S.V."/>
            <person name="Selwyn J.D."/>
            <person name="Despard B.A."/>
            <person name="Roesel C.L."/>
        </authorList>
    </citation>
    <scope>NUCLEOTIDE SEQUENCE</scope>
    <source>
        <strain evidence="8">K2</strain>
    </source>
</reference>
<reference evidence="8" key="1">
    <citation type="journal article" date="2023" name="G3 (Bethesda)">
        <title>Whole genome assembly and annotation of the endangered Caribbean coral Acropora cervicornis.</title>
        <authorList>
            <person name="Selwyn J.D."/>
            <person name="Vollmer S.V."/>
        </authorList>
    </citation>
    <scope>NUCLEOTIDE SEQUENCE</scope>
    <source>
        <strain evidence="8">K2</strain>
    </source>
</reference>
<comment type="similarity">
    <text evidence="1 7">Belongs to the phospholipase B-like family.</text>
</comment>
<dbReference type="Pfam" id="PF04916">
    <property type="entry name" value="Phospholip_B"/>
    <property type="match status" value="1"/>
</dbReference>
<dbReference type="Proteomes" id="UP001249851">
    <property type="component" value="Unassembled WGS sequence"/>
</dbReference>
<comment type="function">
    <text evidence="7">Putative phospholipase.</text>
</comment>
<keyword evidence="4 7" id="KW-0442">Lipid degradation</keyword>
<dbReference type="PANTHER" id="PTHR12370:SF1">
    <property type="entry name" value="PHOSPHOLIPASE B-LIKE 1"/>
    <property type="match status" value="1"/>
</dbReference>
<dbReference type="EC" id="3.1.1.-" evidence="7"/>
<evidence type="ECO:0000256" key="5">
    <source>
        <dbReference type="ARBA" id="ARBA00023098"/>
    </source>
</evidence>
<dbReference type="EMBL" id="JARQWQ010000006">
    <property type="protein sequence ID" value="KAK2571465.1"/>
    <property type="molecule type" value="Genomic_DNA"/>
</dbReference>
<evidence type="ECO:0000256" key="1">
    <source>
        <dbReference type="ARBA" id="ARBA00007835"/>
    </source>
</evidence>
<evidence type="ECO:0000256" key="7">
    <source>
        <dbReference type="RuleBase" id="RU364138"/>
    </source>
</evidence>
<comment type="caution">
    <text evidence="8">The sequence shown here is derived from an EMBL/GenBank/DDBJ whole genome shotgun (WGS) entry which is preliminary data.</text>
</comment>
<dbReference type="InterPro" id="IPR007000">
    <property type="entry name" value="PLipase_B-like"/>
</dbReference>
<proteinExistence type="inferred from homology"/>
<keyword evidence="2" id="KW-0732">Signal</keyword>
<dbReference type="Gene3D" id="3.60.60.30">
    <property type="match status" value="1"/>
</dbReference>
<evidence type="ECO:0000256" key="2">
    <source>
        <dbReference type="ARBA" id="ARBA00022729"/>
    </source>
</evidence>